<name>A0A9P7HBL7_9HYPO</name>
<protein>
    <submittedName>
        <fullName evidence="1">Uncharacterized protein</fullName>
    </submittedName>
</protein>
<organism evidence="1 2">
    <name type="scientific">Fusarium avenaceum</name>
    <dbReference type="NCBI Taxonomy" id="40199"/>
    <lineage>
        <taxon>Eukaryota</taxon>
        <taxon>Fungi</taxon>
        <taxon>Dikarya</taxon>
        <taxon>Ascomycota</taxon>
        <taxon>Pezizomycotina</taxon>
        <taxon>Sordariomycetes</taxon>
        <taxon>Hypocreomycetidae</taxon>
        <taxon>Hypocreales</taxon>
        <taxon>Nectriaceae</taxon>
        <taxon>Fusarium</taxon>
        <taxon>Fusarium tricinctum species complex</taxon>
    </lineage>
</organism>
<dbReference type="Proteomes" id="UP000782241">
    <property type="component" value="Unassembled WGS sequence"/>
</dbReference>
<dbReference type="AlphaFoldDB" id="A0A9P7HBL7"/>
<sequence length="232" mass="24723">MVNKNSITINNRSGAHQHYAIFNKPPTVTGSVSGQVWSNVFATASTPQGQRANVSVYKKYYAIVGYSQDSPRVGVQVDVSGSKDVTLGSTESDGSTVPGTTLQLLVQDGAPQFGDDSLSDEAPTDAFEIQTGSDFTISEAKNGHYLIGLGGTRNGNSIDGPAAIFVPEPNETYQIEPVNTYYVTVGDYTKGSLIDANEIGGTVVTIDFDEYSSGQVTVVHNDWGQLVIQEQD</sequence>
<accession>A0A9P7HBL7</accession>
<reference evidence="1" key="1">
    <citation type="submission" date="2021-04" db="EMBL/GenBank/DDBJ databases">
        <title>Draft genome of Fusarium avenaceum strain F156N33, isolated from an atmospheric sample in Virginia.</title>
        <authorList>
            <person name="Yang S."/>
            <person name="Vinatzer B.A."/>
            <person name="Coleman J."/>
        </authorList>
    </citation>
    <scope>NUCLEOTIDE SEQUENCE</scope>
    <source>
        <strain evidence="1">F156N33</strain>
    </source>
</reference>
<dbReference type="EMBL" id="JAGPUO010000004">
    <property type="protein sequence ID" value="KAG5663423.1"/>
    <property type="molecule type" value="Genomic_DNA"/>
</dbReference>
<proteinExistence type="predicted"/>
<evidence type="ECO:0000313" key="1">
    <source>
        <dbReference type="EMBL" id="KAG5663423.1"/>
    </source>
</evidence>
<comment type="caution">
    <text evidence="1">The sequence shown here is derived from an EMBL/GenBank/DDBJ whole genome shotgun (WGS) entry which is preliminary data.</text>
</comment>
<keyword evidence="2" id="KW-1185">Reference proteome</keyword>
<evidence type="ECO:0000313" key="2">
    <source>
        <dbReference type="Proteomes" id="UP000782241"/>
    </source>
</evidence>
<gene>
    <name evidence="1" type="ORF">KAF25_001359</name>
</gene>